<dbReference type="EMBL" id="FXUG01000008">
    <property type="protein sequence ID" value="SMP63529.1"/>
    <property type="molecule type" value="Genomic_DNA"/>
</dbReference>
<protein>
    <submittedName>
        <fullName evidence="3">Rod binding protein</fullName>
    </submittedName>
</protein>
<accession>A0ABY1Q9S9</accession>
<evidence type="ECO:0000259" key="2">
    <source>
        <dbReference type="Pfam" id="PF10135"/>
    </source>
</evidence>
<evidence type="ECO:0000313" key="4">
    <source>
        <dbReference type="Proteomes" id="UP001158067"/>
    </source>
</evidence>
<comment type="caution">
    <text evidence="3">The sequence shown here is derived from an EMBL/GenBank/DDBJ whole genome shotgun (WGS) entry which is preliminary data.</text>
</comment>
<feature type="domain" description="Flagellar protein FlgJ N-terminal" evidence="2">
    <location>
        <begin position="96"/>
        <end position="131"/>
    </location>
</feature>
<name>A0ABY1Q9S9_9BACT</name>
<dbReference type="InterPro" id="IPR019301">
    <property type="entry name" value="Flagellar_prot_FlgJ_N"/>
</dbReference>
<dbReference type="RefSeq" id="WP_283433470.1">
    <property type="nucleotide sequence ID" value="NZ_CAWLDM010000001.1"/>
</dbReference>
<evidence type="ECO:0000313" key="3">
    <source>
        <dbReference type="EMBL" id="SMP63529.1"/>
    </source>
</evidence>
<sequence length="150" mass="15893">MQLPSLSTPTANASFANNSFANSALANQSLLNRSLQGGEGASGSLAGGSAASASESTKLPFELGQPSAEASDESEPVREAFTDFVGQTLFGSMMASMRKSLDKPAYFHGGRAEEVFQEQLDQTLVEEISDASADSFVNPMFDLFQLQRRG</sequence>
<feature type="region of interest" description="Disordered" evidence="1">
    <location>
        <begin position="36"/>
        <end position="77"/>
    </location>
</feature>
<proteinExistence type="predicted"/>
<gene>
    <name evidence="3" type="ORF">SAMN06265222_10897</name>
</gene>
<dbReference type="Pfam" id="PF10135">
    <property type="entry name" value="Rod-binding"/>
    <property type="match status" value="1"/>
</dbReference>
<keyword evidence="4" id="KW-1185">Reference proteome</keyword>
<reference evidence="3 4" key="1">
    <citation type="submission" date="2017-05" db="EMBL/GenBank/DDBJ databases">
        <authorList>
            <person name="Varghese N."/>
            <person name="Submissions S."/>
        </authorList>
    </citation>
    <scope>NUCLEOTIDE SEQUENCE [LARGE SCALE GENOMIC DNA]</scope>
    <source>
        <strain evidence="3 4">DSM 25457</strain>
    </source>
</reference>
<evidence type="ECO:0000256" key="1">
    <source>
        <dbReference type="SAM" id="MobiDB-lite"/>
    </source>
</evidence>
<feature type="compositionally biased region" description="Low complexity" evidence="1">
    <location>
        <begin position="36"/>
        <end position="56"/>
    </location>
</feature>
<organism evidence="3 4">
    <name type="scientific">Neorhodopirellula lusitana</name>
    <dbReference type="NCBI Taxonomy" id="445327"/>
    <lineage>
        <taxon>Bacteria</taxon>
        <taxon>Pseudomonadati</taxon>
        <taxon>Planctomycetota</taxon>
        <taxon>Planctomycetia</taxon>
        <taxon>Pirellulales</taxon>
        <taxon>Pirellulaceae</taxon>
        <taxon>Neorhodopirellula</taxon>
    </lineage>
</organism>
<dbReference type="Proteomes" id="UP001158067">
    <property type="component" value="Unassembled WGS sequence"/>
</dbReference>